<dbReference type="GO" id="GO:0003723">
    <property type="term" value="F:RNA binding"/>
    <property type="evidence" value="ECO:0007669"/>
    <property type="project" value="TreeGrafter"/>
</dbReference>
<dbReference type="PANTHER" id="PTHR15838:SF3">
    <property type="entry name" value="PROTEIN PIGMENT DEFECTIVE 338, CHLOROPLASTIC"/>
    <property type="match status" value="1"/>
</dbReference>
<evidence type="ECO:0000256" key="1">
    <source>
        <dbReference type="SAM" id="Coils"/>
    </source>
</evidence>
<dbReference type="InterPro" id="IPR012340">
    <property type="entry name" value="NA-bd_OB-fold"/>
</dbReference>
<comment type="caution">
    <text evidence="3">The sequence shown here is derived from an EMBL/GenBank/DDBJ whole genome shotgun (WGS) entry which is preliminary data.</text>
</comment>
<feature type="coiled-coil region" evidence="1">
    <location>
        <begin position="428"/>
        <end position="455"/>
    </location>
</feature>
<name>A0A8X8WSL8_SALSN</name>
<evidence type="ECO:0000313" key="4">
    <source>
        <dbReference type="Proteomes" id="UP000298416"/>
    </source>
</evidence>
<dbReference type="InterPro" id="IPR003029">
    <property type="entry name" value="S1_domain"/>
</dbReference>
<keyword evidence="4" id="KW-1185">Reference proteome</keyword>
<dbReference type="SUPFAM" id="SSF50249">
    <property type="entry name" value="Nucleic acid-binding proteins"/>
    <property type="match status" value="3"/>
</dbReference>
<keyword evidence="1" id="KW-0175">Coiled coil</keyword>
<dbReference type="OrthoDB" id="1918363at2759"/>
<dbReference type="Proteomes" id="UP000298416">
    <property type="component" value="Unassembled WGS sequence"/>
</dbReference>
<dbReference type="PANTHER" id="PTHR15838">
    <property type="entry name" value="NUCLEOLAR PROTEIN OF 40 KDA"/>
    <property type="match status" value="1"/>
</dbReference>
<dbReference type="PROSITE" id="PS50126">
    <property type="entry name" value="S1"/>
    <property type="match status" value="2"/>
</dbReference>
<organism evidence="3">
    <name type="scientific">Salvia splendens</name>
    <name type="common">Scarlet sage</name>
    <dbReference type="NCBI Taxonomy" id="180675"/>
    <lineage>
        <taxon>Eukaryota</taxon>
        <taxon>Viridiplantae</taxon>
        <taxon>Streptophyta</taxon>
        <taxon>Embryophyta</taxon>
        <taxon>Tracheophyta</taxon>
        <taxon>Spermatophyta</taxon>
        <taxon>Magnoliopsida</taxon>
        <taxon>eudicotyledons</taxon>
        <taxon>Gunneridae</taxon>
        <taxon>Pentapetalae</taxon>
        <taxon>asterids</taxon>
        <taxon>lamiids</taxon>
        <taxon>Lamiales</taxon>
        <taxon>Lamiaceae</taxon>
        <taxon>Nepetoideae</taxon>
        <taxon>Mentheae</taxon>
        <taxon>Salviinae</taxon>
        <taxon>Salvia</taxon>
        <taxon>Salvia subgen. Calosphace</taxon>
        <taxon>core Calosphace</taxon>
    </lineage>
</organism>
<dbReference type="AlphaFoldDB" id="A0A8X8WSL8"/>
<dbReference type="CDD" id="cd04465">
    <property type="entry name" value="S1_RPS1_repeat_ec2_hs2"/>
    <property type="match status" value="1"/>
</dbReference>
<gene>
    <name evidence="3" type="ORF">SASPL_137035</name>
</gene>
<protein>
    <recommendedName>
        <fullName evidence="2">S1 motif domain-containing protein</fullName>
    </recommendedName>
</protein>
<dbReference type="GO" id="GO:0043489">
    <property type="term" value="P:RNA stabilization"/>
    <property type="evidence" value="ECO:0007669"/>
    <property type="project" value="TreeGrafter"/>
</dbReference>
<feature type="domain" description="S1 motif" evidence="2">
    <location>
        <begin position="349"/>
        <end position="418"/>
    </location>
</feature>
<dbReference type="Gene3D" id="2.40.50.140">
    <property type="entry name" value="Nucleic acid-binding proteins"/>
    <property type="match status" value="1"/>
</dbReference>
<reference evidence="3" key="2">
    <citation type="submission" date="2020-08" db="EMBL/GenBank/DDBJ databases">
        <title>Plant Genome Project.</title>
        <authorList>
            <person name="Zhang R.-G."/>
        </authorList>
    </citation>
    <scope>NUCLEOTIDE SEQUENCE</scope>
    <source>
        <strain evidence="3">Huo1</strain>
        <tissue evidence="3">Leaf</tissue>
    </source>
</reference>
<reference evidence="3" key="1">
    <citation type="submission" date="2018-01" db="EMBL/GenBank/DDBJ databases">
        <authorList>
            <person name="Mao J.F."/>
        </authorList>
    </citation>
    <scope>NUCLEOTIDE SEQUENCE</scope>
    <source>
        <strain evidence="3">Huo1</strain>
        <tissue evidence="3">Leaf</tissue>
    </source>
</reference>
<sequence length="491" mass="55133">MQLTHHTSCNNSSLFTNPSLSTAISPLSSFSRSNSSTNFKLPKLRRAHAPLCTKNGVFEGSKEAPFPKKAENDEELEELELLNKPSPKPVSDFEAVEEEEVKKVDADEILAPFYKLFRSPEEEIDQLEGEIEGKSGEIGVEYYEPKQGNFVVGVVVSGNENKLDVNVGADMLGTMLTKDVLPLYDKEMGDLLCDVEKDAEEFLVRGKVGILRNDEAMGGVAMPGRPVVDVGTVLFAEVLGRTLGGRPLLSCRKLFRRIAWHRVRQIMQLNEPILIKITEWNTGGLLTRLEGLRAFLPKAELINRVNNYTELKENVGRRLYVQITRINENTNDLILSEKEAWAMMNLQEGTLLNGTVKKIFPYGAQIRIGDTNRSGLLHISNISRGHTTSVSDYLAVDDEVKVLVIKSMFPGKISLSIADLESEPGLFLSNKEKVLSEAEDMAKKYRRRMATVSSKRKIEALPVDGLPFGDEEKLYANWQWFRFERNNELNP</sequence>
<dbReference type="SMART" id="SM00316">
    <property type="entry name" value="S1"/>
    <property type="match status" value="2"/>
</dbReference>
<accession>A0A8X8WSL8</accession>
<dbReference type="EMBL" id="PNBA02000014">
    <property type="protein sequence ID" value="KAG6400210.1"/>
    <property type="molecule type" value="Genomic_DNA"/>
</dbReference>
<dbReference type="Pfam" id="PF00575">
    <property type="entry name" value="S1"/>
    <property type="match status" value="2"/>
</dbReference>
<proteinExistence type="predicted"/>
<evidence type="ECO:0000259" key="2">
    <source>
        <dbReference type="PROSITE" id="PS50126"/>
    </source>
</evidence>
<evidence type="ECO:0000313" key="3">
    <source>
        <dbReference type="EMBL" id="KAG6400210.1"/>
    </source>
</evidence>
<feature type="domain" description="S1 motif" evidence="2">
    <location>
        <begin position="270"/>
        <end position="338"/>
    </location>
</feature>